<evidence type="ECO:0000256" key="7">
    <source>
        <dbReference type="ARBA" id="ARBA00021850"/>
    </source>
</evidence>
<evidence type="ECO:0000256" key="6">
    <source>
        <dbReference type="ARBA" id="ARBA00013558"/>
    </source>
</evidence>
<dbReference type="EC" id="2.8.1.7" evidence="5"/>
<comment type="function">
    <text evidence="2">Catalyzes the removal of elemental sulfur and selenium atoms from L-cysteine, L-cystine, L-selenocysteine, and L-selenocystine to produce L-alanine.</text>
</comment>
<evidence type="ECO:0000313" key="12">
    <source>
        <dbReference type="EMBL" id="QHQ34809.1"/>
    </source>
</evidence>
<dbReference type="CDD" id="cd06453">
    <property type="entry name" value="SufS_like"/>
    <property type="match status" value="1"/>
</dbReference>
<dbReference type="GO" id="GO:0030170">
    <property type="term" value="F:pyridoxal phosphate binding"/>
    <property type="evidence" value="ECO:0007669"/>
    <property type="project" value="InterPro"/>
</dbReference>
<dbReference type="InterPro" id="IPR000192">
    <property type="entry name" value="Aminotrans_V_dom"/>
</dbReference>
<evidence type="ECO:0000256" key="10">
    <source>
        <dbReference type="ARBA" id="ARBA00050776"/>
    </source>
</evidence>
<dbReference type="InterPro" id="IPR010970">
    <property type="entry name" value="Cys_dSase_SufS"/>
</dbReference>
<proteinExistence type="inferred from homology"/>
<dbReference type="AlphaFoldDB" id="A0A6P1T0J2"/>
<dbReference type="InterPro" id="IPR016454">
    <property type="entry name" value="Cysteine_dSase"/>
</dbReference>
<gene>
    <name evidence="12" type="primary">sufS</name>
    <name evidence="12" type="ORF">GO499_06150</name>
</gene>
<dbReference type="PANTHER" id="PTHR43586:SF8">
    <property type="entry name" value="CYSTEINE DESULFURASE 1, CHLOROPLASTIC"/>
    <property type="match status" value="1"/>
</dbReference>
<comment type="cofactor">
    <cofactor evidence="1">
        <name>pyridoxal 5'-phosphate</name>
        <dbReference type="ChEBI" id="CHEBI:597326"/>
    </cofactor>
</comment>
<dbReference type="KEGG" id="amaq:GO499_06150"/>
<evidence type="ECO:0000313" key="13">
    <source>
        <dbReference type="Proteomes" id="UP000464495"/>
    </source>
</evidence>
<comment type="similarity">
    <text evidence="4">Belongs to the class-V pyridoxal-phosphate-dependent aminotransferase family. Csd subfamily.</text>
</comment>
<comment type="function">
    <text evidence="3">Catalyzes the removal of elemental sulfur atoms from cysteine to produce alanine. Seems to participate in the biosynthesis of the nitrogenase metalloclusters by providing the inorganic sulfur required for the Fe-S core formation.</text>
</comment>
<evidence type="ECO:0000256" key="5">
    <source>
        <dbReference type="ARBA" id="ARBA00012239"/>
    </source>
</evidence>
<dbReference type="Gene3D" id="3.90.1150.10">
    <property type="entry name" value="Aspartate Aminotransferase, domain 1"/>
    <property type="match status" value="1"/>
</dbReference>
<dbReference type="InterPro" id="IPR015422">
    <property type="entry name" value="PyrdxlP-dep_Trfase_small"/>
</dbReference>
<dbReference type="Proteomes" id="UP000464495">
    <property type="component" value="Chromosome"/>
</dbReference>
<dbReference type="GO" id="GO:0006534">
    <property type="term" value="P:cysteine metabolic process"/>
    <property type="evidence" value="ECO:0007669"/>
    <property type="project" value="InterPro"/>
</dbReference>
<dbReference type="SUPFAM" id="SSF53383">
    <property type="entry name" value="PLP-dependent transferases"/>
    <property type="match status" value="1"/>
</dbReference>
<dbReference type="PIRSF" id="PIRSF005572">
    <property type="entry name" value="NifS"/>
    <property type="match status" value="1"/>
</dbReference>
<dbReference type="NCBIfam" id="TIGR01979">
    <property type="entry name" value="sufS"/>
    <property type="match status" value="1"/>
</dbReference>
<dbReference type="InterPro" id="IPR015421">
    <property type="entry name" value="PyrdxlP-dep_Trfase_major"/>
</dbReference>
<dbReference type="InterPro" id="IPR015424">
    <property type="entry name" value="PyrdxlP-dep_Trfase"/>
</dbReference>
<dbReference type="Gene3D" id="3.40.640.10">
    <property type="entry name" value="Type I PLP-dependent aspartate aminotransferase-like (Major domain)"/>
    <property type="match status" value="1"/>
</dbReference>
<dbReference type="GO" id="GO:0031071">
    <property type="term" value="F:cysteine desulfurase activity"/>
    <property type="evidence" value="ECO:0007669"/>
    <property type="project" value="UniProtKB-EC"/>
</dbReference>
<comment type="catalytic activity">
    <reaction evidence="10">
        <text>(sulfur carrier)-H + L-cysteine = (sulfur carrier)-SH + L-alanine</text>
        <dbReference type="Rhea" id="RHEA:43892"/>
        <dbReference type="Rhea" id="RHEA-COMP:14737"/>
        <dbReference type="Rhea" id="RHEA-COMP:14739"/>
        <dbReference type="ChEBI" id="CHEBI:29917"/>
        <dbReference type="ChEBI" id="CHEBI:35235"/>
        <dbReference type="ChEBI" id="CHEBI:57972"/>
        <dbReference type="ChEBI" id="CHEBI:64428"/>
        <dbReference type="EC" id="2.8.1.7"/>
    </reaction>
</comment>
<evidence type="ECO:0000259" key="11">
    <source>
        <dbReference type="Pfam" id="PF00266"/>
    </source>
</evidence>
<name>A0A6P1T0J2_9RHOB</name>
<accession>A0A6P1T0J2</accession>
<dbReference type="Pfam" id="PF00266">
    <property type="entry name" value="Aminotran_5"/>
    <property type="match status" value="1"/>
</dbReference>
<evidence type="ECO:0000256" key="9">
    <source>
        <dbReference type="ARBA" id="ARBA00022898"/>
    </source>
</evidence>
<keyword evidence="8" id="KW-0808">Transferase</keyword>
<evidence type="ECO:0000256" key="1">
    <source>
        <dbReference type="ARBA" id="ARBA00001933"/>
    </source>
</evidence>
<evidence type="ECO:0000256" key="4">
    <source>
        <dbReference type="ARBA" id="ARBA00010447"/>
    </source>
</evidence>
<sequence>MYDVEEVRRDFPILSREVHGRPLVYLDNGASAQKPQAVIDAVTRAYSEEYANVHRGLHFLSNLATEKYEAVREIIRGFLNAPSTDEILFTTGTTEAFNLISYGWAAPRLEAGDEIILSVMEHHANIVPWHFLRERQGVVLKWVETAADGSLDPQAVIDAITPRTKLITLTHMSNVLGTVVDIKTICAEAAERGIPVAVDGSQAAVHMPVDLQDLGCDFYAITGHKLYGPSASGAVYIRRERMAEMRPFMGGGDMIREVGRDAVSYNDPPHKFEAGTPGIVQQIGLGAALEYMQGLGMQAIAAHEADLRDYAVARLGSLNWLNVQGKTQDKGAIFSFTMQGAAHAHDISTVVDRKGVAVRAGHHCAQPLMEHLGVTATCRASFGLYNTRAEVDVLVEALELCHELFD</sequence>
<protein>
    <recommendedName>
        <fullName evidence="6">Cysteine desulfurase</fullName>
        <ecNumber evidence="5">2.8.1.7</ecNumber>
    </recommendedName>
    <alternativeName>
        <fullName evidence="7">Probable cysteine desulfurase</fullName>
    </alternativeName>
</protein>
<dbReference type="EMBL" id="CP046620">
    <property type="protein sequence ID" value="QHQ34809.1"/>
    <property type="molecule type" value="Genomic_DNA"/>
</dbReference>
<organism evidence="12 13">
    <name type="scientific">Algicella marina</name>
    <dbReference type="NCBI Taxonomy" id="2683284"/>
    <lineage>
        <taxon>Bacteria</taxon>
        <taxon>Pseudomonadati</taxon>
        <taxon>Pseudomonadota</taxon>
        <taxon>Alphaproteobacteria</taxon>
        <taxon>Rhodobacterales</taxon>
        <taxon>Paracoccaceae</taxon>
        <taxon>Algicella</taxon>
    </lineage>
</organism>
<evidence type="ECO:0000256" key="2">
    <source>
        <dbReference type="ARBA" id="ARBA00002824"/>
    </source>
</evidence>
<reference evidence="12 13" key="1">
    <citation type="submission" date="2019-12" db="EMBL/GenBank/DDBJ databases">
        <title>Complete genome sequence of Algicella marina strain 9Alg 56(T) isolated from the red alga Tichocarpus crinitus.</title>
        <authorList>
            <person name="Kim S.-G."/>
            <person name="Nedashkovskaya O.I."/>
        </authorList>
    </citation>
    <scope>NUCLEOTIDE SEQUENCE [LARGE SCALE GENOMIC DNA]</scope>
    <source>
        <strain evidence="12 13">9Alg 56</strain>
    </source>
</reference>
<dbReference type="PANTHER" id="PTHR43586">
    <property type="entry name" value="CYSTEINE DESULFURASE"/>
    <property type="match status" value="1"/>
</dbReference>
<dbReference type="RefSeq" id="WP_161861375.1">
    <property type="nucleotide sequence ID" value="NZ_CP046620.1"/>
</dbReference>
<keyword evidence="9" id="KW-0663">Pyridoxal phosphate</keyword>
<feature type="domain" description="Aminotransferase class V" evidence="11">
    <location>
        <begin position="24"/>
        <end position="394"/>
    </location>
</feature>
<evidence type="ECO:0000256" key="8">
    <source>
        <dbReference type="ARBA" id="ARBA00022679"/>
    </source>
</evidence>
<keyword evidence="13" id="KW-1185">Reference proteome</keyword>
<evidence type="ECO:0000256" key="3">
    <source>
        <dbReference type="ARBA" id="ARBA00003120"/>
    </source>
</evidence>